<feature type="non-terminal residue" evidence="1">
    <location>
        <position position="1"/>
    </location>
</feature>
<organism evidence="1 2">
    <name type="scientific">Racocetra persica</name>
    <dbReference type="NCBI Taxonomy" id="160502"/>
    <lineage>
        <taxon>Eukaryota</taxon>
        <taxon>Fungi</taxon>
        <taxon>Fungi incertae sedis</taxon>
        <taxon>Mucoromycota</taxon>
        <taxon>Glomeromycotina</taxon>
        <taxon>Glomeromycetes</taxon>
        <taxon>Diversisporales</taxon>
        <taxon>Gigasporaceae</taxon>
        <taxon>Racocetra</taxon>
    </lineage>
</organism>
<dbReference type="EMBL" id="CAJVQC010107055">
    <property type="protein sequence ID" value="CAG8833626.1"/>
    <property type="molecule type" value="Genomic_DNA"/>
</dbReference>
<evidence type="ECO:0000313" key="2">
    <source>
        <dbReference type="Proteomes" id="UP000789920"/>
    </source>
</evidence>
<proteinExistence type="predicted"/>
<accession>A0ACA9SAJ4</accession>
<evidence type="ECO:0000313" key="1">
    <source>
        <dbReference type="EMBL" id="CAG8833626.1"/>
    </source>
</evidence>
<feature type="non-terminal residue" evidence="1">
    <location>
        <position position="102"/>
    </location>
</feature>
<sequence>SEKKRIVQMQSNALNTQKSVYINYDDDEYSSENNSNISSNEMFEENTVMDEEEVKDIINKLNKFKQKKKPKKPLVYVENFKDKSSKESSLNNEYSQILELEE</sequence>
<name>A0ACA9SAJ4_9GLOM</name>
<protein>
    <submittedName>
        <fullName evidence="1">31775_t:CDS:1</fullName>
    </submittedName>
</protein>
<keyword evidence="2" id="KW-1185">Reference proteome</keyword>
<gene>
    <name evidence="1" type="ORF">RPERSI_LOCUS28896</name>
</gene>
<reference evidence="1" key="1">
    <citation type="submission" date="2021-06" db="EMBL/GenBank/DDBJ databases">
        <authorList>
            <person name="Kallberg Y."/>
            <person name="Tangrot J."/>
            <person name="Rosling A."/>
        </authorList>
    </citation>
    <scope>NUCLEOTIDE SEQUENCE</scope>
    <source>
        <strain evidence="1">MA461A</strain>
    </source>
</reference>
<comment type="caution">
    <text evidence="1">The sequence shown here is derived from an EMBL/GenBank/DDBJ whole genome shotgun (WGS) entry which is preliminary data.</text>
</comment>
<dbReference type="Proteomes" id="UP000789920">
    <property type="component" value="Unassembled WGS sequence"/>
</dbReference>